<dbReference type="PANTHER" id="PTHR11240:SF22">
    <property type="entry name" value="RIBONUCLEASE T2"/>
    <property type="match status" value="1"/>
</dbReference>
<feature type="signal peptide" evidence="3">
    <location>
        <begin position="1"/>
        <end position="26"/>
    </location>
</feature>
<dbReference type="Proteomes" id="UP000223606">
    <property type="component" value="Chromosome 1"/>
</dbReference>
<dbReference type="InterPro" id="IPR018188">
    <property type="entry name" value="RNase_T2_His_AS_1"/>
</dbReference>
<protein>
    <submittedName>
        <fullName evidence="4">Ribonuclease I</fullName>
    </submittedName>
</protein>
<dbReference type="RefSeq" id="WP_099557348.1">
    <property type="nucleotide sequence ID" value="NZ_LT960614.1"/>
</dbReference>
<evidence type="ECO:0000256" key="3">
    <source>
        <dbReference type="SAM" id="SignalP"/>
    </source>
</evidence>
<proteinExistence type="inferred from homology"/>
<evidence type="ECO:0000256" key="2">
    <source>
        <dbReference type="RuleBase" id="RU004328"/>
    </source>
</evidence>
<keyword evidence="3" id="KW-0732">Signal</keyword>
<dbReference type="InterPro" id="IPR033130">
    <property type="entry name" value="RNase_T2_His_AS_2"/>
</dbReference>
<evidence type="ECO:0000256" key="1">
    <source>
        <dbReference type="ARBA" id="ARBA00007469"/>
    </source>
</evidence>
<dbReference type="GO" id="GO:0006401">
    <property type="term" value="P:RNA catabolic process"/>
    <property type="evidence" value="ECO:0007669"/>
    <property type="project" value="TreeGrafter"/>
</dbReference>
<dbReference type="EMBL" id="LT960614">
    <property type="protein sequence ID" value="SON57036.1"/>
    <property type="molecule type" value="Genomic_DNA"/>
</dbReference>
<dbReference type="SUPFAM" id="SSF55895">
    <property type="entry name" value="Ribonuclease Rh-like"/>
    <property type="match status" value="1"/>
</dbReference>
<dbReference type="GO" id="GO:0003723">
    <property type="term" value="F:RNA binding"/>
    <property type="evidence" value="ECO:0007669"/>
    <property type="project" value="InterPro"/>
</dbReference>
<reference evidence="5" key="1">
    <citation type="submission" date="2017-09" db="EMBL/GenBank/DDBJ databases">
        <title>Genome sequence of Nannocystis excedens DSM 71.</title>
        <authorList>
            <person name="Blom J."/>
        </authorList>
    </citation>
    <scope>NUCLEOTIDE SEQUENCE [LARGE SCALE GENOMIC DNA]</scope>
    <source>
        <strain evidence="5">type strain: E19</strain>
    </source>
</reference>
<dbReference type="KEGG" id="hdi:HDIA_3495"/>
<name>A0A2C9D9T5_9HYPH</name>
<evidence type="ECO:0000313" key="4">
    <source>
        <dbReference type="EMBL" id="SON57036.1"/>
    </source>
</evidence>
<organism evidence="4 5">
    <name type="scientific">Hartmannibacter diazotrophicus</name>
    <dbReference type="NCBI Taxonomy" id="1482074"/>
    <lineage>
        <taxon>Bacteria</taxon>
        <taxon>Pseudomonadati</taxon>
        <taxon>Pseudomonadota</taxon>
        <taxon>Alphaproteobacteria</taxon>
        <taxon>Hyphomicrobiales</taxon>
        <taxon>Pleomorphomonadaceae</taxon>
        <taxon>Hartmannibacter</taxon>
    </lineage>
</organism>
<sequence length="216" mass="23741">MARPSLLLIVTALLAMIAGGTGPAAAGGRPGDFDFYVLSLSWSPTFCETSDRRNDMQCNARRPYGFIVHGLWPQYERGYPSECSATVSPSPDVINQTLPIMPSVGLIRHEWRTHGSCSGLSPSAYFQLIQKAFAKVRIPPSLTNLSRHVVVAPQALENAFRAANPTMQSTGISIACRRRKLQEVRICMTKHLDFRPCIEVDQDGCPSTSITLPPIR</sequence>
<dbReference type="InterPro" id="IPR036430">
    <property type="entry name" value="RNase_T2-like_sf"/>
</dbReference>
<dbReference type="InterPro" id="IPR039378">
    <property type="entry name" value="RNase_T2_prok"/>
</dbReference>
<keyword evidence="5" id="KW-1185">Reference proteome</keyword>
<dbReference type="Pfam" id="PF00445">
    <property type="entry name" value="Ribonuclease_T2"/>
    <property type="match status" value="1"/>
</dbReference>
<gene>
    <name evidence="4" type="ORF">HDIA_3495</name>
</gene>
<dbReference type="PROSITE" id="PS00530">
    <property type="entry name" value="RNASE_T2_1"/>
    <property type="match status" value="1"/>
</dbReference>
<dbReference type="PANTHER" id="PTHR11240">
    <property type="entry name" value="RIBONUCLEASE T2"/>
    <property type="match status" value="1"/>
</dbReference>
<dbReference type="Gene3D" id="3.90.730.10">
    <property type="entry name" value="Ribonuclease T2-like"/>
    <property type="match status" value="1"/>
</dbReference>
<comment type="similarity">
    <text evidence="1 2">Belongs to the RNase T2 family.</text>
</comment>
<dbReference type="InterPro" id="IPR001568">
    <property type="entry name" value="RNase_T2-like"/>
</dbReference>
<accession>A0A2C9D9T5</accession>
<dbReference type="AlphaFoldDB" id="A0A2C9D9T5"/>
<dbReference type="PROSITE" id="PS00531">
    <property type="entry name" value="RNASE_T2_2"/>
    <property type="match status" value="1"/>
</dbReference>
<feature type="chain" id="PRO_5013084374" evidence="3">
    <location>
        <begin position="27"/>
        <end position="216"/>
    </location>
</feature>
<dbReference type="CDD" id="cd01062">
    <property type="entry name" value="RNase_T2_prok"/>
    <property type="match status" value="1"/>
</dbReference>
<dbReference type="OrthoDB" id="4720638at2"/>
<evidence type="ECO:0000313" key="5">
    <source>
        <dbReference type="Proteomes" id="UP000223606"/>
    </source>
</evidence>
<dbReference type="GO" id="GO:0033897">
    <property type="term" value="F:ribonuclease T2 activity"/>
    <property type="evidence" value="ECO:0007669"/>
    <property type="project" value="InterPro"/>
</dbReference>